<evidence type="ECO:0000259" key="12">
    <source>
        <dbReference type="PROSITE" id="PS51462"/>
    </source>
</evidence>
<dbReference type="GO" id="GO:0046872">
    <property type="term" value="F:metal ion binding"/>
    <property type="evidence" value="ECO:0007669"/>
    <property type="project" value="InterPro"/>
</dbReference>
<dbReference type="EMBL" id="CAJFDH010000003">
    <property type="protein sequence ID" value="CAD5214972.1"/>
    <property type="molecule type" value="Genomic_DNA"/>
</dbReference>
<keyword evidence="14" id="KW-1185">Reference proteome</keyword>
<evidence type="ECO:0000256" key="11">
    <source>
        <dbReference type="ARBA" id="ARBA00080475"/>
    </source>
</evidence>
<keyword evidence="5" id="KW-0378">Hydrolase</keyword>
<comment type="catalytic activity">
    <reaction evidence="7">
        <text>UDP-sugar + H2O = UMP + alpha-D-aldose 1-phosphate.</text>
        <dbReference type="EC" id="3.6.1.45"/>
    </reaction>
</comment>
<dbReference type="NCBIfam" id="TIGR00052">
    <property type="entry name" value="nudix-type nucleoside diphosphatase, YffH/AdpP family"/>
    <property type="match status" value="1"/>
</dbReference>
<comment type="cofactor">
    <cofactor evidence="1">
        <name>Mg(2+)</name>
        <dbReference type="ChEBI" id="CHEBI:18420"/>
    </cofactor>
</comment>
<evidence type="ECO:0000256" key="3">
    <source>
        <dbReference type="ARBA" id="ARBA00011738"/>
    </source>
</evidence>
<sequence>MADKVTNITFEEGIVDSKYMKPVRMLFERNGLTLIWDMAFENDSVSIVLYNTTLKKVMLVKQFRPVVFVRNVLRLPENKGKSLKDVDFTTYDMAIGESIELCAGIVDKPLSLEEIAMEEVLEECGYKVEDLELVKSFVDGVGISGAEHTIFFGTASEEQKVSTGGGNKDEGEFVEVLYLTVDEVKDLLKTIHNTPPSLLFGLSWFLNEKQALYQS</sequence>
<comment type="function">
    <text evidence="8">Hydrolyzes UDP-glucose to glucose 1-phosphate and UMP and ADP-ribose to ribose 5-phosphate and AMP. The physiological substrate is probably UDP-glucose. Poor activity on other substrates such as ADP-glucose, CDP-glucose, GDP-glucose and GDP-mannose.</text>
</comment>
<evidence type="ECO:0000256" key="4">
    <source>
        <dbReference type="ARBA" id="ARBA00022490"/>
    </source>
</evidence>
<dbReference type="SUPFAM" id="SSF55811">
    <property type="entry name" value="Nudix"/>
    <property type="match status" value="1"/>
</dbReference>
<dbReference type="GO" id="GO:0008768">
    <property type="term" value="F:UDP-sugar diphosphatase activity"/>
    <property type="evidence" value="ECO:0007669"/>
    <property type="project" value="UniProtKB-EC"/>
</dbReference>
<evidence type="ECO:0000256" key="9">
    <source>
        <dbReference type="ARBA" id="ARBA00066480"/>
    </source>
</evidence>
<dbReference type="PANTHER" id="PTHR11839">
    <property type="entry name" value="UDP/ADP-SUGAR PYROPHOSPHATASE"/>
    <property type="match status" value="1"/>
</dbReference>
<evidence type="ECO:0000256" key="2">
    <source>
        <dbReference type="ARBA" id="ARBA00004496"/>
    </source>
</evidence>
<name>A0A811KHN7_9BILA</name>
<dbReference type="PANTHER" id="PTHR11839:SF15">
    <property type="entry name" value="URIDINE DIPHOSPHATE GLUCOSE PYROPHOSPHATASE NUDT14"/>
    <property type="match status" value="1"/>
</dbReference>
<comment type="subcellular location">
    <subcellularLocation>
        <location evidence="2">Cytoplasm</location>
    </subcellularLocation>
</comment>
<dbReference type="Proteomes" id="UP000783686">
    <property type="component" value="Unassembled WGS sequence"/>
</dbReference>
<evidence type="ECO:0000256" key="5">
    <source>
        <dbReference type="ARBA" id="ARBA00022801"/>
    </source>
</evidence>
<dbReference type="EC" id="3.6.1.45" evidence="9"/>
<dbReference type="OrthoDB" id="10249920at2759"/>
<keyword evidence="6" id="KW-0460">Magnesium</keyword>
<comment type="caution">
    <text evidence="13">The sequence shown here is derived from an EMBL/GenBank/DDBJ whole genome shotgun (WGS) entry which is preliminary data.</text>
</comment>
<accession>A0A811KHN7</accession>
<proteinExistence type="predicted"/>
<dbReference type="AlphaFoldDB" id="A0A811KHN7"/>
<evidence type="ECO:0000256" key="7">
    <source>
        <dbReference type="ARBA" id="ARBA00051086"/>
    </source>
</evidence>
<keyword evidence="4" id="KW-0963">Cytoplasm</keyword>
<comment type="subunit">
    <text evidence="3">Homodimer.</text>
</comment>
<protein>
    <recommendedName>
        <fullName evidence="10">Uridine diphosphate glucose pyrophosphatase NUDT14</fullName>
        <ecNumber evidence="9">3.6.1.45</ecNumber>
    </recommendedName>
    <alternativeName>
        <fullName evidence="11">Nucleoside diphosphate-linked moiety X motif 14</fullName>
    </alternativeName>
</protein>
<dbReference type="Gene3D" id="3.90.79.10">
    <property type="entry name" value="Nucleoside Triphosphate Pyrophosphohydrolase"/>
    <property type="match status" value="1"/>
</dbReference>
<evidence type="ECO:0000313" key="14">
    <source>
        <dbReference type="Proteomes" id="UP000614601"/>
    </source>
</evidence>
<dbReference type="InterPro" id="IPR004385">
    <property type="entry name" value="NDP_pyrophosphatase"/>
</dbReference>
<dbReference type="GO" id="GO:0019693">
    <property type="term" value="P:ribose phosphate metabolic process"/>
    <property type="evidence" value="ECO:0007669"/>
    <property type="project" value="TreeGrafter"/>
</dbReference>
<evidence type="ECO:0000256" key="6">
    <source>
        <dbReference type="ARBA" id="ARBA00022842"/>
    </source>
</evidence>
<dbReference type="PROSITE" id="PS51462">
    <property type="entry name" value="NUDIX"/>
    <property type="match status" value="1"/>
</dbReference>
<dbReference type="Pfam" id="PF00293">
    <property type="entry name" value="NUDIX"/>
    <property type="match status" value="1"/>
</dbReference>
<dbReference type="EMBL" id="CAJFCW020000003">
    <property type="protein sequence ID" value="CAG9103455.1"/>
    <property type="molecule type" value="Genomic_DNA"/>
</dbReference>
<dbReference type="Proteomes" id="UP000614601">
    <property type="component" value="Unassembled WGS sequence"/>
</dbReference>
<feature type="domain" description="Nudix hydrolase" evidence="12">
    <location>
        <begin position="40"/>
        <end position="202"/>
    </location>
</feature>
<dbReference type="CDD" id="cd18887">
    <property type="entry name" value="NUDIX_UGPPase_Nudt14"/>
    <property type="match status" value="1"/>
</dbReference>
<evidence type="ECO:0000256" key="1">
    <source>
        <dbReference type="ARBA" id="ARBA00001946"/>
    </source>
</evidence>
<evidence type="ECO:0000256" key="8">
    <source>
        <dbReference type="ARBA" id="ARBA00054674"/>
    </source>
</evidence>
<dbReference type="FunFam" id="3.90.79.10:FF:000035">
    <property type="entry name" value="Uridine diphosphate glucose pyrophosphatase"/>
    <property type="match status" value="1"/>
</dbReference>
<dbReference type="InterPro" id="IPR000086">
    <property type="entry name" value="NUDIX_hydrolase_dom"/>
</dbReference>
<gene>
    <name evidence="13" type="ORF">BOKJ2_LOCUS5860</name>
</gene>
<dbReference type="GO" id="GO:0005737">
    <property type="term" value="C:cytoplasm"/>
    <property type="evidence" value="ECO:0007669"/>
    <property type="project" value="UniProtKB-SubCell"/>
</dbReference>
<evidence type="ECO:0000256" key="10">
    <source>
        <dbReference type="ARBA" id="ARBA00071467"/>
    </source>
</evidence>
<dbReference type="InterPro" id="IPR015797">
    <property type="entry name" value="NUDIX_hydrolase-like_dom_sf"/>
</dbReference>
<organism evidence="13 14">
    <name type="scientific">Bursaphelenchus okinawaensis</name>
    <dbReference type="NCBI Taxonomy" id="465554"/>
    <lineage>
        <taxon>Eukaryota</taxon>
        <taxon>Metazoa</taxon>
        <taxon>Ecdysozoa</taxon>
        <taxon>Nematoda</taxon>
        <taxon>Chromadorea</taxon>
        <taxon>Rhabditida</taxon>
        <taxon>Tylenchina</taxon>
        <taxon>Tylenchomorpha</taxon>
        <taxon>Aphelenchoidea</taxon>
        <taxon>Aphelenchoididae</taxon>
        <taxon>Bursaphelenchus</taxon>
    </lineage>
</organism>
<reference evidence="13" key="1">
    <citation type="submission" date="2020-09" db="EMBL/GenBank/DDBJ databases">
        <authorList>
            <person name="Kikuchi T."/>
        </authorList>
    </citation>
    <scope>NUCLEOTIDE SEQUENCE</scope>
    <source>
        <strain evidence="13">SH1</strain>
    </source>
</reference>
<dbReference type="GO" id="GO:0006753">
    <property type="term" value="P:nucleoside phosphate metabolic process"/>
    <property type="evidence" value="ECO:0007669"/>
    <property type="project" value="TreeGrafter"/>
</dbReference>
<evidence type="ECO:0000313" key="13">
    <source>
        <dbReference type="EMBL" id="CAD5214972.1"/>
    </source>
</evidence>